<dbReference type="FunFam" id="1.10.10.60:FF:000057">
    <property type="entry name" value="Short stature homeobox 2"/>
    <property type="match status" value="1"/>
</dbReference>
<dbReference type="InterPro" id="IPR009057">
    <property type="entry name" value="Homeodomain-like_sf"/>
</dbReference>
<dbReference type="GO" id="GO:1990837">
    <property type="term" value="F:sequence-specific double-stranded DNA binding"/>
    <property type="evidence" value="ECO:0007669"/>
    <property type="project" value="TreeGrafter"/>
</dbReference>
<dbReference type="InterPro" id="IPR011990">
    <property type="entry name" value="TPR-like_helical_dom_sf"/>
</dbReference>
<dbReference type="GO" id="GO:0005634">
    <property type="term" value="C:nucleus"/>
    <property type="evidence" value="ECO:0007669"/>
    <property type="project" value="UniProtKB-SubCell"/>
</dbReference>
<dbReference type="PANTHER" id="PTHR46255:SF3">
    <property type="entry name" value="HOMEOBOX DOMAIN-CONTAINING PROTEIN"/>
    <property type="match status" value="1"/>
</dbReference>
<dbReference type="Gene3D" id="1.25.40.10">
    <property type="entry name" value="Tetratricopeptide repeat domain"/>
    <property type="match status" value="1"/>
</dbReference>
<evidence type="ECO:0000256" key="1">
    <source>
        <dbReference type="ARBA" id="ARBA00004123"/>
    </source>
</evidence>
<organism evidence="12 13">
    <name type="scientific">Melipona quadrifasciata</name>
    <dbReference type="NCBI Taxonomy" id="166423"/>
    <lineage>
        <taxon>Eukaryota</taxon>
        <taxon>Metazoa</taxon>
        <taxon>Ecdysozoa</taxon>
        <taxon>Arthropoda</taxon>
        <taxon>Hexapoda</taxon>
        <taxon>Insecta</taxon>
        <taxon>Pterygota</taxon>
        <taxon>Neoptera</taxon>
        <taxon>Endopterygota</taxon>
        <taxon>Hymenoptera</taxon>
        <taxon>Apocrita</taxon>
        <taxon>Aculeata</taxon>
        <taxon>Apoidea</taxon>
        <taxon>Anthophila</taxon>
        <taxon>Apidae</taxon>
        <taxon>Melipona</taxon>
    </lineage>
</organism>
<dbReference type="InterPro" id="IPR017970">
    <property type="entry name" value="Homeobox_CS"/>
</dbReference>
<name>A0A0N0BBG4_9HYME</name>
<dbReference type="PANTHER" id="PTHR46255">
    <property type="entry name" value="SHORT STATURE HOMEOBOX"/>
    <property type="match status" value="1"/>
</dbReference>
<evidence type="ECO:0000256" key="8">
    <source>
        <dbReference type="PROSITE-ProRule" id="PRU00108"/>
    </source>
</evidence>
<evidence type="ECO:0000256" key="4">
    <source>
        <dbReference type="ARBA" id="ARBA00023155"/>
    </source>
</evidence>
<feature type="compositionally biased region" description="Low complexity" evidence="10">
    <location>
        <begin position="62"/>
        <end position="73"/>
    </location>
</feature>
<comment type="subcellular location">
    <subcellularLocation>
        <location evidence="1 8 9">Nucleus</location>
    </subcellularLocation>
</comment>
<dbReference type="STRING" id="166423.A0A0N0BBG4"/>
<dbReference type="Proteomes" id="UP000053105">
    <property type="component" value="Unassembled WGS sequence"/>
</dbReference>
<dbReference type="SMART" id="SM00389">
    <property type="entry name" value="HOX"/>
    <property type="match status" value="1"/>
</dbReference>
<reference evidence="12 13" key="1">
    <citation type="submission" date="2015-07" db="EMBL/GenBank/DDBJ databases">
        <title>The genome of Melipona quadrifasciata.</title>
        <authorList>
            <person name="Pan H."/>
            <person name="Kapheim K."/>
        </authorList>
    </citation>
    <scope>NUCLEOTIDE SEQUENCE [LARGE SCALE GENOMIC DNA]</scope>
    <source>
        <strain evidence="12">0111107301</strain>
        <tissue evidence="12">Whole body</tissue>
    </source>
</reference>
<dbReference type="CDD" id="cd00086">
    <property type="entry name" value="homeodomain"/>
    <property type="match status" value="1"/>
</dbReference>
<keyword evidence="2" id="KW-0217">Developmental protein</keyword>
<evidence type="ECO:0000256" key="9">
    <source>
        <dbReference type="RuleBase" id="RU000682"/>
    </source>
</evidence>
<feature type="DNA-binding region" description="Homeobox" evidence="8">
    <location>
        <begin position="266"/>
        <end position="325"/>
    </location>
</feature>
<evidence type="ECO:0000256" key="10">
    <source>
        <dbReference type="SAM" id="MobiDB-lite"/>
    </source>
</evidence>
<proteinExistence type="inferred from homology"/>
<keyword evidence="3 8" id="KW-0238">DNA-binding</keyword>
<evidence type="ECO:0000256" key="3">
    <source>
        <dbReference type="ARBA" id="ARBA00023125"/>
    </source>
</evidence>
<evidence type="ECO:0000313" key="13">
    <source>
        <dbReference type="Proteomes" id="UP000053105"/>
    </source>
</evidence>
<dbReference type="InterPro" id="IPR052631">
    <property type="entry name" value="Paired_homeobox_Bicoid"/>
</dbReference>
<evidence type="ECO:0000259" key="11">
    <source>
        <dbReference type="PROSITE" id="PS50071"/>
    </source>
</evidence>
<dbReference type="EMBL" id="KQ436237">
    <property type="protein sequence ID" value="KOX67388.1"/>
    <property type="molecule type" value="Genomic_DNA"/>
</dbReference>
<dbReference type="PROSITE" id="PS50071">
    <property type="entry name" value="HOMEOBOX_2"/>
    <property type="match status" value="1"/>
</dbReference>
<dbReference type="InterPro" id="IPR001356">
    <property type="entry name" value="HD"/>
</dbReference>
<dbReference type="AlphaFoldDB" id="A0A0N0BBG4"/>
<keyword evidence="13" id="KW-1185">Reference proteome</keyword>
<comment type="similarity">
    <text evidence="6">Belongs to the paired homeobox family. Unc-4 subfamily.</text>
</comment>
<evidence type="ECO:0000256" key="6">
    <source>
        <dbReference type="ARBA" id="ARBA00038351"/>
    </source>
</evidence>
<feature type="domain" description="Homeobox" evidence="11">
    <location>
        <begin position="264"/>
        <end position="324"/>
    </location>
</feature>
<dbReference type="Gene3D" id="1.10.10.60">
    <property type="entry name" value="Homeodomain-like"/>
    <property type="match status" value="1"/>
</dbReference>
<dbReference type="Pfam" id="PF00046">
    <property type="entry name" value="Homeodomain"/>
    <property type="match status" value="1"/>
</dbReference>
<accession>A0A0N0BBG4</accession>
<dbReference type="PRINTS" id="PR00031">
    <property type="entry name" value="HTHREPRESSR"/>
</dbReference>
<dbReference type="OrthoDB" id="6159439at2759"/>
<evidence type="ECO:0000256" key="5">
    <source>
        <dbReference type="ARBA" id="ARBA00023242"/>
    </source>
</evidence>
<dbReference type="SUPFAM" id="SSF48452">
    <property type="entry name" value="TPR-like"/>
    <property type="match status" value="1"/>
</dbReference>
<sequence length="642" mass="71345">MEQLAQFVSKSFDNAAGEHAACKTATEPPPSARITLSVAHLLGDSAENDANIGRGSRESGQDASSVEASSADEPPSPEGRLQPEDLSVTTKSKEVKDVVNTGDSLPPLKTPELKLSVRKLLGCSPSPPPITRDRSVSPENCLELKSQQPTNEGKASKTLIHAQEEAAKGENFFKFDDAPAKALALVLLSFFQIVRIVDYSLMVKKCREPATIGELMHEGGGIEGGLTGSGQEGSALLALSNRISDPSCPSVIASGFPAGGNGNGKQRRSRTNFTLEQLAELERLFDETHYPDAFMREELSQRLGLSEARVQVWFQNRRAKCRKHESQLHKGVAGGMVLAPRSPPASLEPCRVAPYLPALSRAKLRPPVIRRDTSPMHRAEHRRHGFTIEDGATEMSKNRSLWSLTTTTAPSHQEIIFSQQCAREIRHKMVRTKDDEGPLFFRDGIVYREWGYRLAILEKYPIAETYFEKAIQRGQDNDLRTYLGLGKVQLSYARFTRALETTEKCLELDLTFQTNYGARSFSSRVHGNHCDPTQNLLVFTVDLTSSDPTYSHVKHMQLLTLFSIGEFEHSLVHAHQGFQKYPITFLQHGILQGNEAIEDCIGSDTEPRVLQLLSPWIRELGQYRKLLIERLKEEVDELAGIH</sequence>
<dbReference type="InterPro" id="IPR000047">
    <property type="entry name" value="HTH_motif"/>
</dbReference>
<dbReference type="SUPFAM" id="SSF46689">
    <property type="entry name" value="Homeodomain-like"/>
    <property type="match status" value="1"/>
</dbReference>
<dbReference type="PROSITE" id="PS00027">
    <property type="entry name" value="HOMEOBOX_1"/>
    <property type="match status" value="1"/>
</dbReference>
<keyword evidence="4 8" id="KW-0371">Homeobox</keyword>
<feature type="region of interest" description="Disordered" evidence="10">
    <location>
        <begin position="45"/>
        <end position="110"/>
    </location>
</feature>
<dbReference type="GO" id="GO:0000981">
    <property type="term" value="F:DNA-binding transcription factor activity, RNA polymerase II-specific"/>
    <property type="evidence" value="ECO:0007669"/>
    <property type="project" value="InterPro"/>
</dbReference>
<evidence type="ECO:0000256" key="2">
    <source>
        <dbReference type="ARBA" id="ARBA00022473"/>
    </source>
</evidence>
<protein>
    <recommendedName>
        <fullName evidence="7">Homeobox protein unc-4</fullName>
    </recommendedName>
</protein>
<gene>
    <name evidence="12" type="ORF">WN51_10918</name>
</gene>
<keyword evidence="5 8" id="KW-0539">Nucleus</keyword>
<evidence type="ECO:0000313" key="12">
    <source>
        <dbReference type="EMBL" id="KOX67388.1"/>
    </source>
</evidence>
<evidence type="ECO:0000256" key="7">
    <source>
        <dbReference type="ARBA" id="ARBA00069290"/>
    </source>
</evidence>